<dbReference type="Proteomes" id="UP000799538">
    <property type="component" value="Unassembled WGS sequence"/>
</dbReference>
<name>A0A6A6FZN8_9PEZI</name>
<feature type="region of interest" description="Disordered" evidence="1">
    <location>
        <begin position="1"/>
        <end position="201"/>
    </location>
</feature>
<evidence type="ECO:0000256" key="2">
    <source>
        <dbReference type="SAM" id="Phobius"/>
    </source>
</evidence>
<feature type="compositionally biased region" description="Polar residues" evidence="1">
    <location>
        <begin position="22"/>
        <end position="33"/>
    </location>
</feature>
<feature type="compositionally biased region" description="Polar residues" evidence="1">
    <location>
        <begin position="886"/>
        <end position="895"/>
    </location>
</feature>
<evidence type="ECO:0000256" key="1">
    <source>
        <dbReference type="SAM" id="MobiDB-lite"/>
    </source>
</evidence>
<protein>
    <submittedName>
        <fullName evidence="3">Uncharacterized protein</fullName>
    </submittedName>
</protein>
<feature type="region of interest" description="Disordered" evidence="1">
    <location>
        <begin position="738"/>
        <end position="1008"/>
    </location>
</feature>
<feature type="compositionally biased region" description="Polar residues" evidence="1">
    <location>
        <begin position="65"/>
        <end position="79"/>
    </location>
</feature>
<dbReference type="PANTHER" id="PTHR38426:SF1">
    <property type="entry name" value="MAINTENANCE OF TELOMERE CAPPING PROTEIN 4"/>
    <property type="match status" value="1"/>
</dbReference>
<feature type="transmembrane region" description="Helical" evidence="2">
    <location>
        <begin position="1172"/>
        <end position="1195"/>
    </location>
</feature>
<proteinExistence type="predicted"/>
<feature type="compositionally biased region" description="Basic and acidic residues" evidence="1">
    <location>
        <begin position="813"/>
        <end position="832"/>
    </location>
</feature>
<feature type="region of interest" description="Disordered" evidence="1">
    <location>
        <begin position="217"/>
        <end position="292"/>
    </location>
</feature>
<dbReference type="AlphaFoldDB" id="A0A6A6FZN8"/>
<feature type="compositionally biased region" description="Basic and acidic residues" evidence="1">
    <location>
        <begin position="851"/>
        <end position="860"/>
    </location>
</feature>
<dbReference type="EMBL" id="ML992524">
    <property type="protein sequence ID" value="KAF2218927.1"/>
    <property type="molecule type" value="Genomic_DNA"/>
</dbReference>
<accession>A0A6A6FZN8</accession>
<gene>
    <name evidence="3" type="ORF">BDZ85DRAFT_322746</name>
</gene>
<feature type="compositionally biased region" description="Basic and acidic residues" evidence="1">
    <location>
        <begin position="501"/>
        <end position="534"/>
    </location>
</feature>
<keyword evidence="2" id="KW-0472">Membrane</keyword>
<evidence type="ECO:0000313" key="3">
    <source>
        <dbReference type="EMBL" id="KAF2218927.1"/>
    </source>
</evidence>
<feature type="region of interest" description="Disordered" evidence="1">
    <location>
        <begin position="337"/>
        <end position="358"/>
    </location>
</feature>
<feature type="region of interest" description="Disordered" evidence="1">
    <location>
        <begin position="489"/>
        <end position="584"/>
    </location>
</feature>
<feature type="compositionally biased region" description="Basic and acidic residues" evidence="1">
    <location>
        <begin position="931"/>
        <end position="944"/>
    </location>
</feature>
<feature type="compositionally biased region" description="Low complexity" evidence="1">
    <location>
        <begin position="562"/>
        <end position="576"/>
    </location>
</feature>
<feature type="region of interest" description="Disordered" evidence="1">
    <location>
        <begin position="645"/>
        <end position="674"/>
    </location>
</feature>
<reference evidence="4" key="1">
    <citation type="journal article" date="2020" name="Stud. Mycol.">
        <title>101 Dothideomycetes genomes: A test case for predicting lifestyles and emergence of pathogens.</title>
        <authorList>
            <person name="Haridas S."/>
            <person name="Albert R."/>
            <person name="Binder M."/>
            <person name="Bloem J."/>
            <person name="LaButti K."/>
            <person name="Salamov A."/>
            <person name="Andreopoulos B."/>
            <person name="Baker S."/>
            <person name="Barry K."/>
            <person name="Bills G."/>
            <person name="Bluhm B."/>
            <person name="Cannon C."/>
            <person name="Castanera R."/>
            <person name="Culley D."/>
            <person name="Daum C."/>
            <person name="Ezra D."/>
            <person name="Gonzalez J."/>
            <person name="Henrissat B."/>
            <person name="Kuo A."/>
            <person name="Liang C."/>
            <person name="Lipzen A."/>
            <person name="Lutzoni F."/>
            <person name="Magnuson J."/>
            <person name="Mondo S."/>
            <person name="Nolan M."/>
            <person name="Ohm R."/>
            <person name="Pangilinan J."/>
            <person name="Park H.-J."/>
            <person name="Ramirez L."/>
            <person name="Alfaro M."/>
            <person name="Sun H."/>
            <person name="Tritt A."/>
            <person name="Yoshinaga Y."/>
            <person name="Zwiers L.-H."/>
            <person name="Turgeon B."/>
            <person name="Goodwin S."/>
            <person name="Spatafora J."/>
            <person name="Crous P."/>
            <person name="Grigoriev I."/>
        </authorList>
    </citation>
    <scope>NUCLEOTIDE SEQUENCE [LARGE SCALE GENOMIC DNA]</scope>
    <source>
        <strain evidence="4">CECT 20119</strain>
    </source>
</reference>
<dbReference type="OrthoDB" id="5402622at2759"/>
<feature type="compositionally biased region" description="Polar residues" evidence="1">
    <location>
        <begin position="46"/>
        <end position="55"/>
    </location>
</feature>
<dbReference type="InterPro" id="IPR038769">
    <property type="entry name" value="MTC4"/>
</dbReference>
<dbReference type="PANTHER" id="PTHR38426">
    <property type="entry name" value="MAINTENANCE OF TELOMERE CAPPING PROTEIN 4"/>
    <property type="match status" value="1"/>
</dbReference>
<feature type="compositionally biased region" description="Polar residues" evidence="1">
    <location>
        <begin position="341"/>
        <end position="351"/>
    </location>
</feature>
<feature type="compositionally biased region" description="Basic and acidic residues" evidence="1">
    <location>
        <begin position="785"/>
        <end position="795"/>
    </location>
</feature>
<feature type="compositionally biased region" description="Polar residues" evidence="1">
    <location>
        <begin position="273"/>
        <end position="286"/>
    </location>
</feature>
<feature type="compositionally biased region" description="Low complexity" evidence="1">
    <location>
        <begin position="186"/>
        <end position="197"/>
    </location>
</feature>
<organism evidence="3 4">
    <name type="scientific">Elsinoe ampelina</name>
    <dbReference type="NCBI Taxonomy" id="302913"/>
    <lineage>
        <taxon>Eukaryota</taxon>
        <taxon>Fungi</taxon>
        <taxon>Dikarya</taxon>
        <taxon>Ascomycota</taxon>
        <taxon>Pezizomycotina</taxon>
        <taxon>Dothideomycetes</taxon>
        <taxon>Dothideomycetidae</taxon>
        <taxon>Myriangiales</taxon>
        <taxon>Elsinoaceae</taxon>
        <taxon>Elsinoe</taxon>
    </lineage>
</organism>
<keyword evidence="2" id="KW-0812">Transmembrane</keyword>
<sequence>MTNDERLLSGPTAQRATPDRPQASQGHFDSNPRSGGVAQRHDRTSWHPTSMTDSSRGGGELLEKNTPSKQRYSVLDQTASSSPKPTRTSSKRHSGGFLLGNSFGKTKRHSNYLPRDSPARDGQVATLGFAQDGATPSPSSSRSLKSQGKLPAHIAHAERSNGKPTVPTTDNMEDGRSEHSRGSQYGSGASRSSEASSTIDPNQLISMALALSDGRRRAASGVSQSPKPIISRRVVSTGTQRTSIIPGSPLSNDLLRKRMSARPSPYLSPTPEPYNSSSPAPATKLKSSLDQDRQSMDVDFDFSVSTLQRAERARQYFELSSQYRRLLTCLPPLKPDRSAPGNVSVQTQSVPGSPLPIITRTETNTDARHDLGRAYNPLQYLRNERLRKRQGQHLIPPPGDFEDLERVGTFVNQTASRSDQSRILTMPDMVALPRWHSDTANHEDRFNHRRDGTASFKVLWSNSAWSFTPMALFADTLWTESPDNKWSVENRRGQRIFPDMKSPDTSHERSDHDQVADNRHNSDHHDRHEKTEPRGRHKRKFLSIHKLNDDEGRRRPWRRNRSASSSGASSRSSISAFGTFGGSTADGVNIGPLVRHMQKQMQKAEFNSPDGVVSPGQWDGLPPEAEKFPDAQLGTELERTASLAQKRGLKPAPLDLHKSRSFTEGTGQPANKAGDMKRANNLLTPQTGEITVRSASETFSQMPLSATTYQSSSMSPRHIDGELMKSRNPETSYMDFAQANGSAKEPIQVEEPASVEPGRPSFESTRSFTLRRHGTNKSVSSNRKLALDSDIDKSTRGHGKSMSRILKTSRIAELVRGETTRKSDRDRKDGTRSPRSAQPLSDASDMSDSDDDKKLSRRGTDMSVSSVSSDKPRYHVPLPSFKFPGTSESRQNLNDTGDPITKQQGVRREQSKSSRHTKMGPPRIEVPDAEDQSRIRSAKEDDSQGLRGLLSPIKRLRSGTGPSRPPSIRPQLSTQNSTADFSVKPSGFGNGELEEPVGRRPRQWSIANQPDRPTITTAQSIGIRDVERVKALFLSSGIKACELCRRGDAVPDKRSDFLVAIMDKTGKRMDNVSHRNECRTAGRLWSEAIIGLHRTSEQELQQFRDSKIPELRDRIDQLRHVVGEQLTIKVQSTADDADAFATDLNTHQTLAVKNVHDAIDSLMRRRRRNWRMVRRIGFTMLEWLLLGIMWLAWFIFTLFKIVRSVIWAIFKVIRWLSFL</sequence>
<feature type="compositionally biased region" description="Polar residues" evidence="1">
    <location>
        <begin position="234"/>
        <end position="251"/>
    </location>
</feature>
<evidence type="ECO:0000313" key="4">
    <source>
        <dbReference type="Proteomes" id="UP000799538"/>
    </source>
</evidence>
<feature type="compositionally biased region" description="Polar residues" evidence="1">
    <location>
        <begin position="970"/>
        <end position="980"/>
    </location>
</feature>
<feature type="compositionally biased region" description="Low complexity" evidence="1">
    <location>
        <begin position="137"/>
        <end position="146"/>
    </location>
</feature>
<keyword evidence="4" id="KW-1185">Reference proteome</keyword>
<keyword evidence="2" id="KW-1133">Transmembrane helix</keyword>
<feature type="region of interest" description="Disordered" evidence="1">
    <location>
        <begin position="602"/>
        <end position="628"/>
    </location>
</feature>